<evidence type="ECO:0000259" key="7">
    <source>
        <dbReference type="PROSITE" id="PS50893"/>
    </source>
</evidence>
<dbReference type="InterPro" id="IPR017871">
    <property type="entry name" value="ABC_transporter-like_CS"/>
</dbReference>
<sequence length="249" mass="27616">MIEFNHIYKSFHVGRPNEVTALQDVNLHIAASEFLILVGSNGSGKSTLLNLIAGNVFPTSGEIKIAGQNVNKLPEYKRSQWLARVFQNPLQGTAPELSIVENFRLASLRTSPKTLKIGLTADFKKEISDRVAMLGLGLENKLQQAMGSLSGGQRQALSLLMAVMADIKILLLDEPTAALDPRSAEIVLKTANKLIKDYSITAIMITHNLKDAHQYGSRIIQLHNGEIVRDIEKDKKESLSYADMYEWFI</sequence>
<gene>
    <name evidence="8" type="ORF">C8N28_1154</name>
</gene>
<dbReference type="PROSITE" id="PS50893">
    <property type="entry name" value="ABC_TRANSPORTER_2"/>
    <property type="match status" value="1"/>
</dbReference>
<organism evidence="8 9">
    <name type="scientific">Albibacterium bauzanense</name>
    <dbReference type="NCBI Taxonomy" id="653929"/>
    <lineage>
        <taxon>Bacteria</taxon>
        <taxon>Pseudomonadati</taxon>
        <taxon>Bacteroidota</taxon>
        <taxon>Sphingobacteriia</taxon>
        <taxon>Sphingobacteriales</taxon>
        <taxon>Sphingobacteriaceae</taxon>
        <taxon>Albibacterium</taxon>
    </lineage>
</organism>
<comment type="caution">
    <text evidence="8">The sequence shown here is derived from an EMBL/GenBank/DDBJ whole genome shotgun (WGS) entry which is preliminary data.</text>
</comment>
<keyword evidence="4" id="KW-0547">Nucleotide-binding</keyword>
<evidence type="ECO:0000256" key="6">
    <source>
        <dbReference type="ARBA" id="ARBA00023136"/>
    </source>
</evidence>
<evidence type="ECO:0000313" key="8">
    <source>
        <dbReference type="EMBL" id="TCK85837.1"/>
    </source>
</evidence>
<protein>
    <submittedName>
        <fullName evidence="8">Putative ABC transport system ATP-binding protein</fullName>
    </submittedName>
</protein>
<keyword evidence="6" id="KW-0472">Membrane</keyword>
<evidence type="ECO:0000313" key="9">
    <source>
        <dbReference type="Proteomes" id="UP000294616"/>
    </source>
</evidence>
<dbReference type="InterPro" id="IPR003593">
    <property type="entry name" value="AAA+_ATPase"/>
</dbReference>
<keyword evidence="2" id="KW-0813">Transport</keyword>
<accession>A0A4R1M309</accession>
<dbReference type="AlphaFoldDB" id="A0A4R1M309"/>
<dbReference type="PANTHER" id="PTHR42788">
    <property type="entry name" value="TAURINE IMPORT ATP-BINDING PROTEIN-RELATED"/>
    <property type="match status" value="1"/>
</dbReference>
<dbReference type="Proteomes" id="UP000294616">
    <property type="component" value="Unassembled WGS sequence"/>
</dbReference>
<dbReference type="PROSITE" id="PS00211">
    <property type="entry name" value="ABC_TRANSPORTER_1"/>
    <property type="match status" value="1"/>
</dbReference>
<dbReference type="Pfam" id="PF00005">
    <property type="entry name" value="ABC_tran"/>
    <property type="match status" value="1"/>
</dbReference>
<reference evidence="8 9" key="1">
    <citation type="submission" date="2019-03" db="EMBL/GenBank/DDBJ databases">
        <title>Genomic Encyclopedia of Archaeal and Bacterial Type Strains, Phase II (KMG-II): from individual species to whole genera.</title>
        <authorList>
            <person name="Goeker M."/>
        </authorList>
    </citation>
    <scope>NUCLEOTIDE SEQUENCE [LARGE SCALE GENOMIC DNA]</scope>
    <source>
        <strain evidence="8 9">DSM 22554</strain>
    </source>
</reference>
<dbReference type="OrthoDB" id="9782239at2"/>
<evidence type="ECO:0000256" key="2">
    <source>
        <dbReference type="ARBA" id="ARBA00022448"/>
    </source>
</evidence>
<dbReference type="InterPro" id="IPR027417">
    <property type="entry name" value="P-loop_NTPase"/>
</dbReference>
<dbReference type="GO" id="GO:0016887">
    <property type="term" value="F:ATP hydrolysis activity"/>
    <property type="evidence" value="ECO:0007669"/>
    <property type="project" value="InterPro"/>
</dbReference>
<proteinExistence type="predicted"/>
<dbReference type="SUPFAM" id="SSF52540">
    <property type="entry name" value="P-loop containing nucleoside triphosphate hydrolases"/>
    <property type="match status" value="1"/>
</dbReference>
<evidence type="ECO:0000256" key="1">
    <source>
        <dbReference type="ARBA" id="ARBA00004202"/>
    </source>
</evidence>
<dbReference type="GO" id="GO:0005886">
    <property type="term" value="C:plasma membrane"/>
    <property type="evidence" value="ECO:0007669"/>
    <property type="project" value="UniProtKB-SubCell"/>
</dbReference>
<evidence type="ECO:0000256" key="3">
    <source>
        <dbReference type="ARBA" id="ARBA00022475"/>
    </source>
</evidence>
<keyword evidence="5 8" id="KW-0067">ATP-binding</keyword>
<evidence type="ECO:0000256" key="5">
    <source>
        <dbReference type="ARBA" id="ARBA00022840"/>
    </source>
</evidence>
<keyword evidence="9" id="KW-1185">Reference proteome</keyword>
<dbReference type="InterPro" id="IPR050166">
    <property type="entry name" value="ABC_transporter_ATP-bind"/>
</dbReference>
<dbReference type="SMART" id="SM00382">
    <property type="entry name" value="AAA"/>
    <property type="match status" value="1"/>
</dbReference>
<evidence type="ECO:0000256" key="4">
    <source>
        <dbReference type="ARBA" id="ARBA00022741"/>
    </source>
</evidence>
<dbReference type="InterPro" id="IPR003439">
    <property type="entry name" value="ABC_transporter-like_ATP-bd"/>
</dbReference>
<feature type="domain" description="ABC transporter" evidence="7">
    <location>
        <begin position="2"/>
        <end position="249"/>
    </location>
</feature>
<dbReference type="Gene3D" id="3.40.50.300">
    <property type="entry name" value="P-loop containing nucleotide triphosphate hydrolases"/>
    <property type="match status" value="1"/>
</dbReference>
<dbReference type="EMBL" id="SMGO01000001">
    <property type="protein sequence ID" value="TCK85837.1"/>
    <property type="molecule type" value="Genomic_DNA"/>
</dbReference>
<comment type="subcellular location">
    <subcellularLocation>
        <location evidence="1">Cell membrane</location>
        <topology evidence="1">Peripheral membrane protein</topology>
    </subcellularLocation>
</comment>
<dbReference type="GO" id="GO:0005524">
    <property type="term" value="F:ATP binding"/>
    <property type="evidence" value="ECO:0007669"/>
    <property type="project" value="UniProtKB-KW"/>
</dbReference>
<name>A0A4R1M309_9SPHI</name>
<dbReference type="RefSeq" id="WP_132222366.1">
    <property type="nucleotide sequence ID" value="NZ_SMGO01000001.1"/>
</dbReference>
<keyword evidence="3" id="KW-1003">Cell membrane</keyword>
<dbReference type="PANTHER" id="PTHR42788:SF7">
    <property type="entry name" value="NITRATE ABC TRANSPORTER ATP-BINDING PROTEIN"/>
    <property type="match status" value="1"/>
</dbReference>